<dbReference type="GO" id="GO:0015297">
    <property type="term" value="F:antiporter activity"/>
    <property type="evidence" value="ECO:0007669"/>
    <property type="project" value="InterPro"/>
</dbReference>
<dbReference type="GO" id="GO:0042910">
    <property type="term" value="F:xenobiotic transmembrane transporter activity"/>
    <property type="evidence" value="ECO:0007669"/>
    <property type="project" value="InterPro"/>
</dbReference>
<accession>A0A2P5ADE1</accession>
<name>A0A2P5ADE1_PARAD</name>
<comment type="caution">
    <text evidence="3">The sequence shown here is derived from an EMBL/GenBank/DDBJ whole genome shotgun (WGS) entry which is preliminary data.</text>
</comment>
<reference evidence="4" key="1">
    <citation type="submission" date="2016-06" db="EMBL/GenBank/DDBJ databases">
        <title>Parallel loss of symbiosis genes in relatives of nitrogen-fixing non-legume Parasponia.</title>
        <authorList>
            <person name="Van Velzen R."/>
            <person name="Holmer R."/>
            <person name="Bu F."/>
            <person name="Rutten L."/>
            <person name="Van Zeijl A."/>
            <person name="Liu W."/>
            <person name="Santuari L."/>
            <person name="Cao Q."/>
            <person name="Sharma T."/>
            <person name="Shen D."/>
            <person name="Roswanjaya Y."/>
            <person name="Wardhani T."/>
            <person name="Kalhor M.S."/>
            <person name="Jansen J."/>
            <person name="Van den Hoogen J."/>
            <person name="Gungor B."/>
            <person name="Hartog M."/>
            <person name="Hontelez J."/>
            <person name="Verver J."/>
            <person name="Yang W.-C."/>
            <person name="Schijlen E."/>
            <person name="Repin R."/>
            <person name="Schilthuizen M."/>
            <person name="Schranz E."/>
            <person name="Heidstra R."/>
            <person name="Miyata K."/>
            <person name="Fedorova E."/>
            <person name="Kohlen W."/>
            <person name="Bisseling T."/>
            <person name="Smit S."/>
            <person name="Geurts R."/>
        </authorList>
    </citation>
    <scope>NUCLEOTIDE SEQUENCE [LARGE SCALE GENOMIC DNA]</scope>
    <source>
        <strain evidence="4">cv. WU1-14</strain>
    </source>
</reference>
<dbReference type="InterPro" id="IPR002528">
    <property type="entry name" value="MATE_fam"/>
</dbReference>
<keyword evidence="4" id="KW-1185">Reference proteome</keyword>
<evidence type="ECO:0000256" key="1">
    <source>
        <dbReference type="ARBA" id="ARBA00010199"/>
    </source>
</evidence>
<feature type="transmembrane region" description="Helical" evidence="2">
    <location>
        <begin position="17"/>
        <end position="36"/>
    </location>
</feature>
<dbReference type="OrthoDB" id="2126698at2759"/>
<dbReference type="AlphaFoldDB" id="A0A2P5ADE1"/>
<dbReference type="GO" id="GO:0016020">
    <property type="term" value="C:membrane"/>
    <property type="evidence" value="ECO:0007669"/>
    <property type="project" value="InterPro"/>
</dbReference>
<dbReference type="EMBL" id="JXTB01000653">
    <property type="protein sequence ID" value="PON34561.1"/>
    <property type="molecule type" value="Genomic_DNA"/>
</dbReference>
<evidence type="ECO:0000313" key="4">
    <source>
        <dbReference type="Proteomes" id="UP000237105"/>
    </source>
</evidence>
<protein>
    <submittedName>
        <fullName evidence="3">Multi antimicrobial extrusion protein</fullName>
    </submittedName>
</protein>
<sequence length="163" mass="17987">VRVANELGAGNGKGAKFATIVSVVTSIVIGLFFLAFDYDIPNEMALIFSSSKHVLEEVNVVWSKILYIGQYYKGKRVAVGSGWQSYVAYINLGCYYLIGLPLGYLICGFHQGVMGIWAGMIFGGTAVQTLILAIITIRCDWEKEAELACRHVLKWAEGKRQDL</sequence>
<keyword evidence="2" id="KW-0472">Membrane</keyword>
<comment type="similarity">
    <text evidence="1">Belongs to the multi antimicrobial extrusion (MATE) (TC 2.A.66.1) family.</text>
</comment>
<keyword evidence="2" id="KW-0812">Transmembrane</keyword>
<proteinExistence type="inferred from homology"/>
<gene>
    <name evidence="3" type="ORF">PanWU01x14_343470</name>
</gene>
<dbReference type="Pfam" id="PF01554">
    <property type="entry name" value="MatE"/>
    <property type="match status" value="1"/>
</dbReference>
<feature type="non-terminal residue" evidence="3">
    <location>
        <position position="1"/>
    </location>
</feature>
<dbReference type="Proteomes" id="UP000237105">
    <property type="component" value="Unassembled WGS sequence"/>
</dbReference>
<feature type="transmembrane region" description="Helical" evidence="2">
    <location>
        <begin position="112"/>
        <end position="135"/>
    </location>
</feature>
<feature type="transmembrane region" description="Helical" evidence="2">
    <location>
        <begin position="86"/>
        <end position="106"/>
    </location>
</feature>
<evidence type="ECO:0000256" key="2">
    <source>
        <dbReference type="SAM" id="Phobius"/>
    </source>
</evidence>
<dbReference type="STRING" id="3476.A0A2P5ADE1"/>
<organism evidence="3 4">
    <name type="scientific">Parasponia andersonii</name>
    <name type="common">Sponia andersonii</name>
    <dbReference type="NCBI Taxonomy" id="3476"/>
    <lineage>
        <taxon>Eukaryota</taxon>
        <taxon>Viridiplantae</taxon>
        <taxon>Streptophyta</taxon>
        <taxon>Embryophyta</taxon>
        <taxon>Tracheophyta</taxon>
        <taxon>Spermatophyta</taxon>
        <taxon>Magnoliopsida</taxon>
        <taxon>eudicotyledons</taxon>
        <taxon>Gunneridae</taxon>
        <taxon>Pentapetalae</taxon>
        <taxon>rosids</taxon>
        <taxon>fabids</taxon>
        <taxon>Rosales</taxon>
        <taxon>Cannabaceae</taxon>
        <taxon>Parasponia</taxon>
    </lineage>
</organism>
<keyword evidence="2" id="KW-1133">Transmembrane helix</keyword>
<evidence type="ECO:0000313" key="3">
    <source>
        <dbReference type="EMBL" id="PON34561.1"/>
    </source>
</evidence>
<dbReference type="PANTHER" id="PTHR11206">
    <property type="entry name" value="MULTIDRUG RESISTANCE PROTEIN"/>
    <property type="match status" value="1"/>
</dbReference>